<dbReference type="Proteomes" id="UP000594260">
    <property type="component" value="Unplaced"/>
</dbReference>
<dbReference type="InterPro" id="IPR036291">
    <property type="entry name" value="NAD(P)-bd_dom_sf"/>
</dbReference>
<dbReference type="SUPFAM" id="SSF51735">
    <property type="entry name" value="NAD(P)-binding Rossmann-fold domains"/>
    <property type="match status" value="1"/>
</dbReference>
<keyword evidence="2" id="KW-0732">Signal</keyword>
<keyword evidence="1" id="KW-0560">Oxidoreductase</keyword>
<dbReference type="EnsemblMetazoa" id="XM_022787747">
    <property type="protein sequence ID" value="XP_022643482"/>
    <property type="gene ID" value="LOC111242853"/>
</dbReference>
<keyword evidence="5" id="KW-1185">Reference proteome</keyword>
<feature type="chain" id="PRO_5029776192" description="Ketoreductase domain-containing protein" evidence="2">
    <location>
        <begin position="25"/>
        <end position="322"/>
    </location>
</feature>
<dbReference type="FunCoup" id="A0A7M7J5W0">
    <property type="interactions" value="183"/>
</dbReference>
<accession>A0A7M7J5W0</accession>
<dbReference type="GeneID" id="111242853"/>
<reference evidence="4" key="1">
    <citation type="submission" date="2021-01" db="UniProtKB">
        <authorList>
            <consortium name="EnsemblMetazoa"/>
        </authorList>
    </citation>
    <scope>IDENTIFICATION</scope>
</reference>
<protein>
    <recommendedName>
        <fullName evidence="3">Ketoreductase domain-containing protein</fullName>
    </recommendedName>
</protein>
<feature type="domain" description="Ketoreductase" evidence="3">
    <location>
        <begin position="45"/>
        <end position="234"/>
    </location>
</feature>
<organism evidence="4 5">
    <name type="scientific">Varroa destructor</name>
    <name type="common">Honeybee mite</name>
    <dbReference type="NCBI Taxonomy" id="109461"/>
    <lineage>
        <taxon>Eukaryota</taxon>
        <taxon>Metazoa</taxon>
        <taxon>Ecdysozoa</taxon>
        <taxon>Arthropoda</taxon>
        <taxon>Chelicerata</taxon>
        <taxon>Arachnida</taxon>
        <taxon>Acari</taxon>
        <taxon>Parasitiformes</taxon>
        <taxon>Mesostigmata</taxon>
        <taxon>Gamasina</taxon>
        <taxon>Dermanyssoidea</taxon>
        <taxon>Varroidae</taxon>
        <taxon>Varroa</taxon>
    </lineage>
</organism>
<evidence type="ECO:0000313" key="4">
    <source>
        <dbReference type="EnsemblMetazoa" id="XP_022643482"/>
    </source>
</evidence>
<dbReference type="AlphaFoldDB" id="A0A7M7J5W0"/>
<evidence type="ECO:0000313" key="5">
    <source>
        <dbReference type="Proteomes" id="UP000594260"/>
    </source>
</evidence>
<evidence type="ECO:0000259" key="3">
    <source>
        <dbReference type="SMART" id="SM00822"/>
    </source>
</evidence>
<name>A0A7M7J5W0_VARDE</name>
<feature type="signal peptide" evidence="2">
    <location>
        <begin position="1"/>
        <end position="24"/>
    </location>
</feature>
<evidence type="ECO:0000256" key="1">
    <source>
        <dbReference type="ARBA" id="ARBA00023002"/>
    </source>
</evidence>
<dbReference type="InterPro" id="IPR002347">
    <property type="entry name" value="SDR_fam"/>
</dbReference>
<dbReference type="SMART" id="SM00822">
    <property type="entry name" value="PKS_KR"/>
    <property type="match status" value="1"/>
</dbReference>
<dbReference type="GO" id="GO:0006629">
    <property type="term" value="P:lipid metabolic process"/>
    <property type="evidence" value="ECO:0007669"/>
    <property type="project" value="UniProtKB-ARBA"/>
</dbReference>
<dbReference type="OMA" id="WICENPV"/>
<dbReference type="Gene3D" id="3.40.50.720">
    <property type="entry name" value="NAD(P)-binding Rossmann-like Domain"/>
    <property type="match status" value="1"/>
</dbReference>
<dbReference type="PROSITE" id="PS00061">
    <property type="entry name" value="ADH_SHORT"/>
    <property type="match status" value="1"/>
</dbReference>
<dbReference type="PANTHER" id="PTHR44269:SF2">
    <property type="entry name" value="DEHYDROGENASE_REDUCTASE SDR FAMILY MEMBER 7"/>
    <property type="match status" value="1"/>
</dbReference>
<dbReference type="RefSeq" id="XP_022643482.1">
    <property type="nucleotide sequence ID" value="XM_022787747.1"/>
</dbReference>
<dbReference type="OrthoDB" id="47007at2759"/>
<dbReference type="PRINTS" id="PR00081">
    <property type="entry name" value="GDHRDH"/>
</dbReference>
<dbReference type="InterPro" id="IPR020904">
    <property type="entry name" value="Sc_DH/Rdtase_CS"/>
</dbReference>
<dbReference type="Pfam" id="PF00106">
    <property type="entry name" value="adh_short"/>
    <property type="match status" value="1"/>
</dbReference>
<dbReference type="InterPro" id="IPR057326">
    <property type="entry name" value="KR_dom"/>
</dbReference>
<dbReference type="KEGG" id="vde:111242853"/>
<dbReference type="InParanoid" id="A0A7M7J5W0"/>
<sequence length="322" mass="35957">MFCFLLLSTVVVVLLFVWYRCADADLTLLFCQRFSQDNLKKYAGRVIWITGASSGIGEEIAYSFSRLGARLAISGTRTNALERVKGECLKRGALEVLCVPFNLADCASHQAAFTRVIETFGALHVLVNNAGQLQRAEFVSSSVDIEKELFNVNVFGITNICRVTVKHWLSTDQDMAQLFVTSSAAGKMGSPFSAAYAGSKHALHGYLETLRDELSCSESNIKITIGCPGPVKSNLRANALTGKVGERYNRVDDASERRLMDTSRCAEFIVTGIANSLDELWIAEQPLLTLYYIYQYFPSTFRLFLIKFIMTKKRIQEFRKGE</sequence>
<dbReference type="PANTHER" id="PTHR44269">
    <property type="entry name" value="DEHYDROGENASE/REDUCTASE SDR FAMILY MEMBER 7-RELATED"/>
    <property type="match status" value="1"/>
</dbReference>
<dbReference type="GO" id="GO:0016491">
    <property type="term" value="F:oxidoreductase activity"/>
    <property type="evidence" value="ECO:0007669"/>
    <property type="project" value="UniProtKB-KW"/>
</dbReference>
<dbReference type="InterPro" id="IPR053011">
    <property type="entry name" value="SDR_family_member_7"/>
</dbReference>
<evidence type="ECO:0000256" key="2">
    <source>
        <dbReference type="SAM" id="SignalP"/>
    </source>
</evidence>
<proteinExistence type="predicted"/>